<evidence type="ECO:0000259" key="9">
    <source>
        <dbReference type="PROSITE" id="PS50055"/>
    </source>
</evidence>
<evidence type="ECO:0000256" key="6">
    <source>
        <dbReference type="ARBA" id="ARBA00023034"/>
    </source>
</evidence>
<dbReference type="GO" id="GO:0004725">
    <property type="term" value="F:protein tyrosine phosphatase activity"/>
    <property type="evidence" value="ECO:0007669"/>
    <property type="project" value="InterPro"/>
</dbReference>
<keyword evidence="5" id="KW-0653">Protein transport</keyword>
<dbReference type="PANTHER" id="PTHR12961">
    <property type="entry name" value="CONSERVED OLIGOMERIC GOLGI COMPLEX COMPONENT 2"/>
    <property type="match status" value="1"/>
</dbReference>
<dbReference type="PANTHER" id="PTHR12961:SF0">
    <property type="entry name" value="CONSERVED OLIGOMERIC GOLGI COMPLEX SUBUNIT 2"/>
    <property type="match status" value="1"/>
</dbReference>
<organism evidence="10 11">
    <name type="scientific">Adineta steineri</name>
    <dbReference type="NCBI Taxonomy" id="433720"/>
    <lineage>
        <taxon>Eukaryota</taxon>
        <taxon>Metazoa</taxon>
        <taxon>Spiralia</taxon>
        <taxon>Gnathifera</taxon>
        <taxon>Rotifera</taxon>
        <taxon>Eurotatoria</taxon>
        <taxon>Bdelloidea</taxon>
        <taxon>Adinetida</taxon>
        <taxon>Adinetidae</taxon>
        <taxon>Adineta</taxon>
    </lineage>
</organism>
<dbReference type="GO" id="GO:0007030">
    <property type="term" value="P:Golgi organization"/>
    <property type="evidence" value="ECO:0007669"/>
    <property type="project" value="InterPro"/>
</dbReference>
<protein>
    <recommendedName>
        <fullName evidence="3">Conserved oligomeric Golgi complex subunit 2</fullName>
    </recommendedName>
    <alternativeName>
        <fullName evidence="8">Component of oligomeric Golgi complex 2</fullName>
    </alternativeName>
</protein>
<evidence type="ECO:0000256" key="2">
    <source>
        <dbReference type="ARBA" id="ARBA00007603"/>
    </source>
</evidence>
<dbReference type="InterPro" id="IPR029021">
    <property type="entry name" value="Prot-tyrosine_phosphatase-like"/>
</dbReference>
<evidence type="ECO:0000313" key="11">
    <source>
        <dbReference type="Proteomes" id="UP000663891"/>
    </source>
</evidence>
<dbReference type="GO" id="GO:0015031">
    <property type="term" value="P:protein transport"/>
    <property type="evidence" value="ECO:0007669"/>
    <property type="project" value="UniProtKB-KW"/>
</dbReference>
<dbReference type="Gene3D" id="3.90.190.10">
    <property type="entry name" value="Protein tyrosine phosphatase superfamily"/>
    <property type="match status" value="1"/>
</dbReference>
<evidence type="ECO:0000256" key="1">
    <source>
        <dbReference type="ARBA" id="ARBA00004395"/>
    </source>
</evidence>
<dbReference type="Proteomes" id="UP000663891">
    <property type="component" value="Unassembled WGS sequence"/>
</dbReference>
<dbReference type="PROSITE" id="PS50055">
    <property type="entry name" value="TYR_PHOSPHATASE_PTP"/>
    <property type="match status" value="1"/>
</dbReference>
<dbReference type="GO" id="GO:0017119">
    <property type="term" value="C:Golgi transport complex"/>
    <property type="evidence" value="ECO:0007669"/>
    <property type="project" value="TreeGrafter"/>
</dbReference>
<evidence type="ECO:0000256" key="7">
    <source>
        <dbReference type="ARBA" id="ARBA00023136"/>
    </source>
</evidence>
<dbReference type="EMBL" id="CAJNON010002154">
    <property type="protein sequence ID" value="CAF1501648.1"/>
    <property type="molecule type" value="Genomic_DNA"/>
</dbReference>
<comment type="similarity">
    <text evidence="2">Belongs to the COG2 family.</text>
</comment>
<feature type="non-terminal residue" evidence="10">
    <location>
        <position position="174"/>
    </location>
</feature>
<reference evidence="10" key="1">
    <citation type="submission" date="2021-02" db="EMBL/GenBank/DDBJ databases">
        <authorList>
            <person name="Nowell W R."/>
        </authorList>
    </citation>
    <scope>NUCLEOTIDE SEQUENCE</scope>
</reference>
<keyword evidence="7" id="KW-0472">Membrane</keyword>
<evidence type="ECO:0000256" key="3">
    <source>
        <dbReference type="ARBA" id="ARBA00020977"/>
    </source>
</evidence>
<dbReference type="GO" id="GO:0000139">
    <property type="term" value="C:Golgi membrane"/>
    <property type="evidence" value="ECO:0007669"/>
    <property type="project" value="UniProtKB-SubCell"/>
</dbReference>
<dbReference type="AlphaFoldDB" id="A0A815T6Y8"/>
<comment type="caution">
    <text evidence="10">The sequence shown here is derived from an EMBL/GenBank/DDBJ whole genome shotgun (WGS) entry which is preliminary data.</text>
</comment>
<keyword evidence="4" id="KW-0813">Transport</keyword>
<dbReference type="InterPro" id="IPR000242">
    <property type="entry name" value="PTP_cat"/>
</dbReference>
<dbReference type="Pfam" id="PF00102">
    <property type="entry name" value="Y_phosphatase"/>
    <property type="match status" value="1"/>
</dbReference>
<name>A0A815T6Y8_9BILA</name>
<evidence type="ECO:0000256" key="5">
    <source>
        <dbReference type="ARBA" id="ARBA00022927"/>
    </source>
</evidence>
<dbReference type="InterPro" id="IPR009316">
    <property type="entry name" value="COG2"/>
</dbReference>
<evidence type="ECO:0000256" key="4">
    <source>
        <dbReference type="ARBA" id="ARBA00022448"/>
    </source>
</evidence>
<accession>A0A815T6Y8</accession>
<sequence length="174" mass="20116">MVGLPDESPTFCFDRDELSTVDFNVDAFVVKYKREVGLEKLRDDLDLFLRVLQSNMVDLINRDFADFLNLSTNLVGFDKSITTLKNPLTVMKMDIMLSDFETKLSNNIIYDEFDSIPLSRINSSNQDGRLAENTRRNRYADVIPYDDTRVRLIPTKDNLHGYINASHVKIRVEN</sequence>
<gene>
    <name evidence="10" type="ORF">VCS650_LOCUS42276</name>
</gene>
<dbReference type="GO" id="GO:0006891">
    <property type="term" value="P:intra-Golgi vesicle-mediated transport"/>
    <property type="evidence" value="ECO:0007669"/>
    <property type="project" value="TreeGrafter"/>
</dbReference>
<proteinExistence type="inferred from homology"/>
<evidence type="ECO:0000256" key="8">
    <source>
        <dbReference type="ARBA" id="ARBA00031344"/>
    </source>
</evidence>
<dbReference type="SUPFAM" id="SSF52799">
    <property type="entry name" value="(Phosphotyrosine protein) phosphatases II"/>
    <property type="match status" value="1"/>
</dbReference>
<keyword evidence="6" id="KW-0333">Golgi apparatus</keyword>
<dbReference type="OrthoDB" id="332281at2759"/>
<feature type="domain" description="Tyrosine-protein phosphatase" evidence="9">
    <location>
        <begin position="109"/>
        <end position="174"/>
    </location>
</feature>
<dbReference type="Pfam" id="PF06148">
    <property type="entry name" value="COG2_N"/>
    <property type="match status" value="1"/>
</dbReference>
<dbReference type="InterPro" id="IPR024602">
    <property type="entry name" value="COG_su2_N"/>
</dbReference>
<evidence type="ECO:0000313" key="10">
    <source>
        <dbReference type="EMBL" id="CAF1501648.1"/>
    </source>
</evidence>
<comment type="subcellular location">
    <subcellularLocation>
        <location evidence="1">Golgi apparatus membrane</location>
        <topology evidence="1">Peripheral membrane protein</topology>
    </subcellularLocation>
</comment>